<dbReference type="InterPro" id="IPR044793">
    <property type="entry name" value="SIS3"/>
</dbReference>
<keyword evidence="1" id="KW-0472">Membrane</keyword>
<dbReference type="PANTHER" id="PTHR47179:SF1">
    <property type="entry name" value="E3 UBIQUITIN-PROTEIN LIGASE SIS3"/>
    <property type="match status" value="1"/>
</dbReference>
<reference evidence="2" key="1">
    <citation type="submission" date="2020-06" db="EMBL/GenBank/DDBJ databases">
        <authorList>
            <person name="Li T."/>
            <person name="Hu X."/>
            <person name="Zhang T."/>
            <person name="Song X."/>
            <person name="Zhang H."/>
            <person name="Dai N."/>
            <person name="Sheng W."/>
            <person name="Hou X."/>
            <person name="Wei L."/>
        </authorList>
    </citation>
    <scope>NUCLEOTIDE SEQUENCE</scope>
    <source>
        <strain evidence="2">G02</strain>
        <tissue evidence="2">Leaf</tissue>
    </source>
</reference>
<accession>A0AAW2S007</accession>
<gene>
    <name evidence="2" type="ORF">Sradi_2900400</name>
</gene>
<dbReference type="AlphaFoldDB" id="A0AAW2S007"/>
<proteinExistence type="predicted"/>
<sequence>MAIKGVDFKWYSVLSFFVGQAPFKFDPRKMRRNQNLLCELGKKGALVHDLRDLGWQQRYPRFCGRIVVLSILATVIGTLWFTSGRDCAGEFTYGFVFFGCVFIFPNMRFSEGWSEVCHHKSRVNKLGLLVKVFVDLVRVPDWAFEAAGHETRGMDVDAAQYQLGLSLTPAQVTSGCLQISVWFNRTNG</sequence>
<feature type="transmembrane region" description="Helical" evidence="1">
    <location>
        <begin position="88"/>
        <end position="105"/>
    </location>
</feature>
<protein>
    <submittedName>
        <fullName evidence="2">E3 ubiquitin-protein ligase SIS3</fullName>
    </submittedName>
</protein>
<evidence type="ECO:0000313" key="2">
    <source>
        <dbReference type="EMBL" id="KAL0385061.1"/>
    </source>
</evidence>
<comment type="caution">
    <text evidence="2">The sequence shown here is derived from an EMBL/GenBank/DDBJ whole genome shotgun (WGS) entry which is preliminary data.</text>
</comment>
<organism evidence="2">
    <name type="scientific">Sesamum radiatum</name>
    <name type="common">Black benniseed</name>
    <dbReference type="NCBI Taxonomy" id="300843"/>
    <lineage>
        <taxon>Eukaryota</taxon>
        <taxon>Viridiplantae</taxon>
        <taxon>Streptophyta</taxon>
        <taxon>Embryophyta</taxon>
        <taxon>Tracheophyta</taxon>
        <taxon>Spermatophyta</taxon>
        <taxon>Magnoliopsida</taxon>
        <taxon>eudicotyledons</taxon>
        <taxon>Gunneridae</taxon>
        <taxon>Pentapetalae</taxon>
        <taxon>asterids</taxon>
        <taxon>lamiids</taxon>
        <taxon>Lamiales</taxon>
        <taxon>Pedaliaceae</taxon>
        <taxon>Sesamum</taxon>
    </lineage>
</organism>
<feature type="transmembrane region" description="Helical" evidence="1">
    <location>
        <begin position="62"/>
        <end position="82"/>
    </location>
</feature>
<reference evidence="2" key="2">
    <citation type="journal article" date="2024" name="Plant">
        <title>Genomic evolution and insights into agronomic trait innovations of Sesamum species.</title>
        <authorList>
            <person name="Miao H."/>
            <person name="Wang L."/>
            <person name="Qu L."/>
            <person name="Liu H."/>
            <person name="Sun Y."/>
            <person name="Le M."/>
            <person name="Wang Q."/>
            <person name="Wei S."/>
            <person name="Zheng Y."/>
            <person name="Lin W."/>
            <person name="Duan Y."/>
            <person name="Cao H."/>
            <person name="Xiong S."/>
            <person name="Wang X."/>
            <person name="Wei L."/>
            <person name="Li C."/>
            <person name="Ma Q."/>
            <person name="Ju M."/>
            <person name="Zhao R."/>
            <person name="Li G."/>
            <person name="Mu C."/>
            <person name="Tian Q."/>
            <person name="Mei H."/>
            <person name="Zhang T."/>
            <person name="Gao T."/>
            <person name="Zhang H."/>
        </authorList>
    </citation>
    <scope>NUCLEOTIDE SEQUENCE</scope>
    <source>
        <strain evidence="2">G02</strain>
    </source>
</reference>
<dbReference type="PANTHER" id="PTHR47179">
    <property type="entry name" value="E3 UBIQUITIN-PROTEIN LIGASE SIS3"/>
    <property type="match status" value="1"/>
</dbReference>
<name>A0AAW2S007_SESRA</name>
<evidence type="ECO:0000256" key="1">
    <source>
        <dbReference type="SAM" id="Phobius"/>
    </source>
</evidence>
<keyword evidence="1" id="KW-1133">Transmembrane helix</keyword>
<dbReference type="EMBL" id="JACGWJ010000012">
    <property type="protein sequence ID" value="KAL0385061.1"/>
    <property type="molecule type" value="Genomic_DNA"/>
</dbReference>
<keyword evidence="1" id="KW-0812">Transmembrane</keyword>
<dbReference type="GO" id="GO:0004842">
    <property type="term" value="F:ubiquitin-protein transferase activity"/>
    <property type="evidence" value="ECO:0007669"/>
    <property type="project" value="InterPro"/>
</dbReference>
<dbReference type="GO" id="GO:0010182">
    <property type="term" value="P:sugar mediated signaling pathway"/>
    <property type="evidence" value="ECO:0007669"/>
    <property type="project" value="InterPro"/>
</dbReference>